<protein>
    <submittedName>
        <fullName evidence="1">Uncharacterized protein</fullName>
    </submittedName>
</protein>
<organism evidence="1 2">
    <name type="scientific">Catharanthus roseus</name>
    <name type="common">Madagascar periwinkle</name>
    <name type="synonym">Vinca rosea</name>
    <dbReference type="NCBI Taxonomy" id="4058"/>
    <lineage>
        <taxon>Eukaryota</taxon>
        <taxon>Viridiplantae</taxon>
        <taxon>Streptophyta</taxon>
        <taxon>Embryophyta</taxon>
        <taxon>Tracheophyta</taxon>
        <taxon>Spermatophyta</taxon>
        <taxon>Magnoliopsida</taxon>
        <taxon>eudicotyledons</taxon>
        <taxon>Gunneridae</taxon>
        <taxon>Pentapetalae</taxon>
        <taxon>asterids</taxon>
        <taxon>lamiids</taxon>
        <taxon>Gentianales</taxon>
        <taxon>Apocynaceae</taxon>
        <taxon>Rauvolfioideae</taxon>
        <taxon>Vinceae</taxon>
        <taxon>Catharanthinae</taxon>
        <taxon>Catharanthus</taxon>
    </lineage>
</organism>
<accession>A0ACC0A197</accession>
<evidence type="ECO:0000313" key="1">
    <source>
        <dbReference type="EMBL" id="KAI5653168.1"/>
    </source>
</evidence>
<name>A0ACC0A197_CATRO</name>
<reference evidence="2" key="1">
    <citation type="journal article" date="2023" name="Nat. Plants">
        <title>Single-cell RNA sequencing provides a high-resolution roadmap for understanding the multicellular compartmentation of specialized metabolism.</title>
        <authorList>
            <person name="Sun S."/>
            <person name="Shen X."/>
            <person name="Li Y."/>
            <person name="Li Y."/>
            <person name="Wang S."/>
            <person name="Li R."/>
            <person name="Zhang H."/>
            <person name="Shen G."/>
            <person name="Guo B."/>
            <person name="Wei J."/>
            <person name="Xu J."/>
            <person name="St-Pierre B."/>
            <person name="Chen S."/>
            <person name="Sun C."/>
        </authorList>
    </citation>
    <scope>NUCLEOTIDE SEQUENCE [LARGE SCALE GENOMIC DNA]</scope>
</reference>
<comment type="caution">
    <text evidence="1">The sequence shown here is derived from an EMBL/GenBank/DDBJ whole genome shotgun (WGS) entry which is preliminary data.</text>
</comment>
<keyword evidence="2" id="KW-1185">Reference proteome</keyword>
<proteinExistence type="predicted"/>
<dbReference type="EMBL" id="CM044707">
    <property type="protein sequence ID" value="KAI5653168.1"/>
    <property type="molecule type" value="Genomic_DNA"/>
</dbReference>
<gene>
    <name evidence="1" type="ORF">M9H77_30355</name>
</gene>
<evidence type="ECO:0000313" key="2">
    <source>
        <dbReference type="Proteomes" id="UP001060085"/>
    </source>
</evidence>
<sequence>MAWLPRVAEHVLLLLHHVLHTFKLSMGSLLVELELRLDRLLLDLLMLLLVNHDNQEIVLLTSSSASTSSWSAAWPAYYPIVVECGVPPPFVVIPPKMALFYGVLRDYVRSKVGFS</sequence>
<dbReference type="Proteomes" id="UP001060085">
    <property type="component" value="Linkage Group LG07"/>
</dbReference>